<name>A0A9W8KTZ5_9FUNG</name>
<comment type="similarity">
    <text evidence="1">Belongs to the histidine acid phosphatase family.</text>
</comment>
<evidence type="ECO:0000256" key="1">
    <source>
        <dbReference type="ARBA" id="ARBA00005375"/>
    </source>
</evidence>
<dbReference type="PANTHER" id="PTHR11567">
    <property type="entry name" value="ACID PHOSPHATASE-RELATED"/>
    <property type="match status" value="1"/>
</dbReference>
<organism evidence="4 5">
    <name type="scientific">Coemansia spiralis</name>
    <dbReference type="NCBI Taxonomy" id="417178"/>
    <lineage>
        <taxon>Eukaryota</taxon>
        <taxon>Fungi</taxon>
        <taxon>Fungi incertae sedis</taxon>
        <taxon>Zoopagomycota</taxon>
        <taxon>Kickxellomycotina</taxon>
        <taxon>Kickxellomycetes</taxon>
        <taxon>Kickxellales</taxon>
        <taxon>Kickxellaceae</taxon>
        <taxon>Coemansia</taxon>
    </lineage>
</organism>
<dbReference type="InterPro" id="IPR000560">
    <property type="entry name" value="His_Pase_clade-2"/>
</dbReference>
<evidence type="ECO:0000313" key="4">
    <source>
        <dbReference type="EMBL" id="KAJ2669376.1"/>
    </source>
</evidence>
<dbReference type="InterPro" id="IPR050645">
    <property type="entry name" value="Histidine_acid_phosphatase"/>
</dbReference>
<gene>
    <name evidence="4" type="ORF">GGI25_006176</name>
</gene>
<reference evidence="4" key="1">
    <citation type="submission" date="2022-07" db="EMBL/GenBank/DDBJ databases">
        <title>Phylogenomic reconstructions and comparative analyses of Kickxellomycotina fungi.</title>
        <authorList>
            <person name="Reynolds N.K."/>
            <person name="Stajich J.E."/>
            <person name="Barry K."/>
            <person name="Grigoriev I.V."/>
            <person name="Crous P."/>
            <person name="Smith M.E."/>
        </authorList>
    </citation>
    <scope>NUCLEOTIDE SEQUENCE</scope>
    <source>
        <strain evidence="4">NRRL 3115</strain>
    </source>
</reference>
<dbReference type="EMBL" id="JANBTW010000153">
    <property type="protein sequence ID" value="KAJ2669376.1"/>
    <property type="molecule type" value="Genomic_DNA"/>
</dbReference>
<dbReference type="AlphaFoldDB" id="A0A9W8KTZ5"/>
<feature type="compositionally biased region" description="Basic and acidic residues" evidence="3">
    <location>
        <begin position="93"/>
        <end position="104"/>
    </location>
</feature>
<dbReference type="Proteomes" id="UP001151518">
    <property type="component" value="Unassembled WGS sequence"/>
</dbReference>
<dbReference type="Gene3D" id="3.40.50.1240">
    <property type="entry name" value="Phosphoglycerate mutase-like"/>
    <property type="match status" value="1"/>
</dbReference>
<evidence type="ECO:0000256" key="3">
    <source>
        <dbReference type="SAM" id="MobiDB-lite"/>
    </source>
</evidence>
<protein>
    <recommendedName>
        <fullName evidence="6">Acid phosphatase</fullName>
    </recommendedName>
</protein>
<sequence length="539" mass="61258">MSQPPGQKEATALRAELPELSPEYIAQMYPSHLRLVQAQVFFRHGERTPVKARLFEKREWPFCLRANYLHSEFMKAINQFVPREEAMPVPDSDQMKAKGRDTRYTKRTRTRKAGLEYEPAKWSVRLCPGSDANSAADSESIISEWNPKLCDIGQLSDMGLDSLARAGQFMRTLYVDKLGFLPREPQKASEWLYVRSTDYSRVLQSTYALLSSLYPTALPFNKEFLSMFPIHTRLHRNETMHGNFACYNFIKHYVNSDINEARKLKWINDVYLQTIQLESIGARSKKILDAVYFGSTFHPVYDELMSMAAHNIELPADISPGHIEALGRVAHHQWTGRISYLDGQRLGFGRLVNDLVQTMAQAAALPENASARPAIGPQRQGDVLLSPNGVREETEAEIPRVPKLALYGGHDITVAPLAIIMGSTSKDWLPFASMLTFELFKDTQTTPPLALANKQQHQKAEKLPRPYSVQENLDTSGYFVRVRLNDEVLRIPTCEPIQKHHPKMGPSMCTLAAFFEHLEPIVATEQEYKNECGEMPQFE</sequence>
<dbReference type="GO" id="GO:0016791">
    <property type="term" value="F:phosphatase activity"/>
    <property type="evidence" value="ECO:0007669"/>
    <property type="project" value="TreeGrafter"/>
</dbReference>
<evidence type="ECO:0000313" key="5">
    <source>
        <dbReference type="Proteomes" id="UP001151518"/>
    </source>
</evidence>
<feature type="region of interest" description="Disordered" evidence="3">
    <location>
        <begin position="89"/>
        <end position="110"/>
    </location>
</feature>
<comment type="caution">
    <text evidence="4">The sequence shown here is derived from an EMBL/GenBank/DDBJ whole genome shotgun (WGS) entry which is preliminary data.</text>
</comment>
<keyword evidence="2" id="KW-0378">Hydrolase</keyword>
<dbReference type="InterPro" id="IPR029033">
    <property type="entry name" value="His_PPase_superfam"/>
</dbReference>
<dbReference type="OrthoDB" id="10257284at2759"/>
<dbReference type="SUPFAM" id="SSF53254">
    <property type="entry name" value="Phosphoglycerate mutase-like"/>
    <property type="match status" value="1"/>
</dbReference>
<dbReference type="Pfam" id="PF00328">
    <property type="entry name" value="His_Phos_2"/>
    <property type="match status" value="1"/>
</dbReference>
<evidence type="ECO:0008006" key="6">
    <source>
        <dbReference type="Google" id="ProtNLM"/>
    </source>
</evidence>
<proteinExistence type="inferred from homology"/>
<dbReference type="PANTHER" id="PTHR11567:SF110">
    <property type="entry name" value="2-PHOSPHOXYLOSE PHOSPHATASE 1"/>
    <property type="match status" value="1"/>
</dbReference>
<accession>A0A9W8KTZ5</accession>
<evidence type="ECO:0000256" key="2">
    <source>
        <dbReference type="ARBA" id="ARBA00022801"/>
    </source>
</evidence>